<dbReference type="GO" id="GO:0005886">
    <property type="term" value="C:plasma membrane"/>
    <property type="evidence" value="ECO:0007669"/>
    <property type="project" value="UniProtKB-SubCell"/>
</dbReference>
<dbReference type="AlphaFoldDB" id="A0A1G9CDE4"/>
<evidence type="ECO:0000256" key="7">
    <source>
        <dbReference type="SAM" id="MobiDB-lite"/>
    </source>
</evidence>
<dbReference type="Gene3D" id="3.30.240.20">
    <property type="entry name" value="bsu07140 like domains"/>
    <property type="match status" value="1"/>
</dbReference>
<dbReference type="PANTHER" id="PTHR34582:SF6">
    <property type="entry name" value="UPF0702 TRANSMEMBRANE PROTEIN YCAP"/>
    <property type="match status" value="1"/>
</dbReference>
<organism evidence="11 12">
    <name type="scientific">Sediminibacillus albus</name>
    <dbReference type="NCBI Taxonomy" id="407036"/>
    <lineage>
        <taxon>Bacteria</taxon>
        <taxon>Bacillati</taxon>
        <taxon>Bacillota</taxon>
        <taxon>Bacilli</taxon>
        <taxon>Bacillales</taxon>
        <taxon>Bacillaceae</taxon>
        <taxon>Sediminibacillus</taxon>
    </lineage>
</organism>
<evidence type="ECO:0000256" key="3">
    <source>
        <dbReference type="ARBA" id="ARBA00022475"/>
    </source>
</evidence>
<dbReference type="InterPro" id="IPR007353">
    <property type="entry name" value="DUF421"/>
</dbReference>
<feature type="transmembrane region" description="Helical" evidence="8">
    <location>
        <begin position="64"/>
        <end position="86"/>
    </location>
</feature>
<evidence type="ECO:0000313" key="12">
    <source>
        <dbReference type="Proteomes" id="UP000198694"/>
    </source>
</evidence>
<feature type="domain" description="YetF C-terminal" evidence="9">
    <location>
        <begin position="87"/>
        <end position="160"/>
    </location>
</feature>
<evidence type="ECO:0000256" key="5">
    <source>
        <dbReference type="ARBA" id="ARBA00022989"/>
    </source>
</evidence>
<evidence type="ECO:0000256" key="4">
    <source>
        <dbReference type="ARBA" id="ARBA00022692"/>
    </source>
</evidence>
<protein>
    <recommendedName>
        <fullName evidence="13">DUF421 domain-containing protein</fullName>
    </recommendedName>
</protein>
<keyword evidence="12" id="KW-1185">Reference proteome</keyword>
<sequence length="176" mass="19950">MFSFSWTSIGRVAFIGFLAYIALILLLRMTGKRTLTKLNAFDLVVTVAIGSTLATILLNKNVSLMQGVTALATLIFLQFIFAWSSIRSRFINQLIKSEPKLLFYQGQFFKESMRKERIQQIEIWQAARTKGISSMDEVEAVILETDGSMSLIKKSNNQKNDDTMQNVKGYHPANKE</sequence>
<dbReference type="PANTHER" id="PTHR34582">
    <property type="entry name" value="UPF0702 TRANSMEMBRANE PROTEIN YCAP"/>
    <property type="match status" value="1"/>
</dbReference>
<dbReference type="OrthoDB" id="9793799at2"/>
<comment type="similarity">
    <text evidence="2">Belongs to the UPF0702 family.</text>
</comment>
<evidence type="ECO:0000256" key="1">
    <source>
        <dbReference type="ARBA" id="ARBA00004651"/>
    </source>
</evidence>
<evidence type="ECO:0008006" key="13">
    <source>
        <dbReference type="Google" id="ProtNLM"/>
    </source>
</evidence>
<gene>
    <name evidence="11" type="ORF">SAMN05216243_3388</name>
</gene>
<keyword evidence="4 8" id="KW-0812">Transmembrane</keyword>
<reference evidence="11 12" key="1">
    <citation type="submission" date="2016-10" db="EMBL/GenBank/DDBJ databases">
        <authorList>
            <person name="de Groot N.N."/>
        </authorList>
    </citation>
    <scope>NUCLEOTIDE SEQUENCE [LARGE SCALE GENOMIC DNA]</scope>
    <source>
        <strain evidence="11 12">CGMCC 1.6502</strain>
    </source>
</reference>
<dbReference type="Pfam" id="PF20730">
    <property type="entry name" value="YetF_N"/>
    <property type="match status" value="1"/>
</dbReference>
<feature type="transmembrane region" description="Helical" evidence="8">
    <location>
        <begin position="6"/>
        <end position="27"/>
    </location>
</feature>
<dbReference type="Proteomes" id="UP000198694">
    <property type="component" value="Unassembled WGS sequence"/>
</dbReference>
<keyword evidence="6 8" id="KW-0472">Membrane</keyword>
<keyword evidence="5 8" id="KW-1133">Transmembrane helix</keyword>
<evidence type="ECO:0000256" key="2">
    <source>
        <dbReference type="ARBA" id="ARBA00006448"/>
    </source>
</evidence>
<proteinExistence type="inferred from homology"/>
<feature type="transmembrane region" description="Helical" evidence="8">
    <location>
        <begin position="39"/>
        <end position="58"/>
    </location>
</feature>
<feature type="region of interest" description="Disordered" evidence="7">
    <location>
        <begin position="153"/>
        <end position="176"/>
    </location>
</feature>
<name>A0A1G9CDE4_9BACI</name>
<dbReference type="STRING" id="407036.SAMN05216243_3388"/>
<feature type="compositionally biased region" description="Polar residues" evidence="7">
    <location>
        <begin position="153"/>
        <end position="166"/>
    </location>
</feature>
<comment type="subcellular location">
    <subcellularLocation>
        <location evidence="1">Cell membrane</location>
        <topology evidence="1">Multi-pass membrane protein</topology>
    </subcellularLocation>
</comment>
<dbReference type="InterPro" id="IPR048454">
    <property type="entry name" value="YetF_N"/>
</dbReference>
<evidence type="ECO:0000259" key="9">
    <source>
        <dbReference type="Pfam" id="PF04239"/>
    </source>
</evidence>
<dbReference type="Pfam" id="PF04239">
    <property type="entry name" value="DUF421"/>
    <property type="match status" value="1"/>
</dbReference>
<evidence type="ECO:0000313" key="11">
    <source>
        <dbReference type="EMBL" id="SDK49708.1"/>
    </source>
</evidence>
<dbReference type="RefSeq" id="WP_093216700.1">
    <property type="nucleotide sequence ID" value="NZ_FNFL01000007.1"/>
</dbReference>
<evidence type="ECO:0000256" key="8">
    <source>
        <dbReference type="SAM" id="Phobius"/>
    </source>
</evidence>
<accession>A0A1G9CDE4</accession>
<evidence type="ECO:0000259" key="10">
    <source>
        <dbReference type="Pfam" id="PF20730"/>
    </source>
</evidence>
<keyword evidence="3" id="KW-1003">Cell membrane</keyword>
<feature type="domain" description="YetF-like N-terminal transmembrane" evidence="10">
    <location>
        <begin position="18"/>
        <end position="82"/>
    </location>
</feature>
<evidence type="ECO:0000256" key="6">
    <source>
        <dbReference type="ARBA" id="ARBA00023136"/>
    </source>
</evidence>
<dbReference type="InterPro" id="IPR023090">
    <property type="entry name" value="UPF0702_alpha/beta_dom_sf"/>
</dbReference>
<dbReference type="EMBL" id="FNFL01000007">
    <property type="protein sequence ID" value="SDK49708.1"/>
    <property type="molecule type" value="Genomic_DNA"/>
</dbReference>